<dbReference type="PROSITE" id="PS51257">
    <property type="entry name" value="PROKAR_LIPOPROTEIN"/>
    <property type="match status" value="1"/>
</dbReference>
<accession>A0ABS1M8F5</accession>
<feature type="signal peptide" evidence="2">
    <location>
        <begin position="1"/>
        <end position="23"/>
    </location>
</feature>
<feature type="region of interest" description="Disordered" evidence="1">
    <location>
        <begin position="24"/>
        <end position="68"/>
    </location>
</feature>
<organism evidence="3 4">
    <name type="scientific">Nocardia acididurans</name>
    <dbReference type="NCBI Taxonomy" id="2802282"/>
    <lineage>
        <taxon>Bacteria</taxon>
        <taxon>Bacillati</taxon>
        <taxon>Actinomycetota</taxon>
        <taxon>Actinomycetes</taxon>
        <taxon>Mycobacteriales</taxon>
        <taxon>Nocardiaceae</taxon>
        <taxon>Nocardia</taxon>
    </lineage>
</organism>
<feature type="chain" id="PRO_5046658934" description="Lipoprotein" evidence="2">
    <location>
        <begin position="24"/>
        <end position="197"/>
    </location>
</feature>
<keyword evidence="2" id="KW-0732">Signal</keyword>
<dbReference type="Proteomes" id="UP000602198">
    <property type="component" value="Unassembled WGS sequence"/>
</dbReference>
<protein>
    <recommendedName>
        <fullName evidence="5">Lipoprotein</fullName>
    </recommendedName>
</protein>
<reference evidence="3 4" key="1">
    <citation type="submission" date="2021-01" db="EMBL/GenBank/DDBJ databases">
        <title>WGS of actinomycetes isolated from Thailand.</title>
        <authorList>
            <person name="Thawai C."/>
        </authorList>
    </citation>
    <scope>NUCLEOTIDE SEQUENCE [LARGE SCALE GENOMIC DNA]</scope>
    <source>
        <strain evidence="3 4">LPG 2</strain>
    </source>
</reference>
<feature type="compositionally biased region" description="Low complexity" evidence="1">
    <location>
        <begin position="30"/>
        <end position="54"/>
    </location>
</feature>
<dbReference type="EMBL" id="JAERRJ010000006">
    <property type="protein sequence ID" value="MBL1076029.1"/>
    <property type="molecule type" value="Genomic_DNA"/>
</dbReference>
<comment type="caution">
    <text evidence="3">The sequence shown here is derived from an EMBL/GenBank/DDBJ whole genome shotgun (WGS) entry which is preliminary data.</text>
</comment>
<dbReference type="RefSeq" id="WP_201948613.1">
    <property type="nucleotide sequence ID" value="NZ_JAERRJ010000006.1"/>
</dbReference>
<gene>
    <name evidence="3" type="ORF">JK358_16650</name>
</gene>
<evidence type="ECO:0008006" key="5">
    <source>
        <dbReference type="Google" id="ProtNLM"/>
    </source>
</evidence>
<evidence type="ECO:0000256" key="2">
    <source>
        <dbReference type="SAM" id="SignalP"/>
    </source>
</evidence>
<proteinExistence type="predicted"/>
<evidence type="ECO:0000256" key="1">
    <source>
        <dbReference type="SAM" id="MobiDB-lite"/>
    </source>
</evidence>
<keyword evidence="4" id="KW-1185">Reference proteome</keyword>
<sequence length="197" mass="19949">MRIRGVAAAAAAMVALLAGCSSGSDHHPEAAPASTTTVPSTTTAAPKTTVTVPTDDGEPADPSEYRQEEGALGKPGYFFRTPSGNFSCAVFDKPVRFGEVSVTVGCQGTAAAVPTGSKTCLDAEGVPAFGLTATGAEFTCAAGDLFAGRTDAGVLEYGTHVQVGNQICASHRVGITCRQLDSGASFFVSKEAGILKN</sequence>
<evidence type="ECO:0000313" key="4">
    <source>
        <dbReference type="Proteomes" id="UP000602198"/>
    </source>
</evidence>
<evidence type="ECO:0000313" key="3">
    <source>
        <dbReference type="EMBL" id="MBL1076029.1"/>
    </source>
</evidence>
<name>A0ABS1M8F5_9NOCA</name>